<proteinExistence type="predicted"/>
<reference evidence="2 3" key="1">
    <citation type="submission" date="2017-02" db="EMBL/GenBank/DDBJ databases">
        <title>The new phylogeny of genus Mycobacterium.</title>
        <authorList>
            <person name="Tortoli E."/>
            <person name="Trovato A."/>
            <person name="Cirillo D.M."/>
        </authorList>
    </citation>
    <scope>NUCLEOTIDE SEQUENCE [LARGE SCALE GENOMIC DNA]</scope>
    <source>
        <strain evidence="2 3">RW6</strain>
    </source>
</reference>
<organism evidence="2 3">
    <name type="scientific">Mycobacterium aquaticum</name>
    <dbReference type="NCBI Taxonomy" id="1927124"/>
    <lineage>
        <taxon>Bacteria</taxon>
        <taxon>Bacillati</taxon>
        <taxon>Actinomycetota</taxon>
        <taxon>Actinomycetes</taxon>
        <taxon>Mycobacteriales</taxon>
        <taxon>Mycobacteriaceae</taxon>
        <taxon>Mycobacterium</taxon>
    </lineage>
</organism>
<dbReference type="Proteomes" id="UP000192448">
    <property type="component" value="Unassembled WGS sequence"/>
</dbReference>
<dbReference type="RefSeq" id="WP_083159766.1">
    <property type="nucleotide sequence ID" value="NZ_MVHF01000001.1"/>
</dbReference>
<feature type="domain" description="SHOCT" evidence="1">
    <location>
        <begin position="62"/>
        <end position="89"/>
    </location>
</feature>
<keyword evidence="3" id="KW-1185">Reference proteome</keyword>
<evidence type="ECO:0000313" key="3">
    <source>
        <dbReference type="Proteomes" id="UP000192448"/>
    </source>
</evidence>
<accession>A0A1X0BCH9</accession>
<dbReference type="STRING" id="1927124.BST13_01190"/>
<dbReference type="OrthoDB" id="4710479at2"/>
<protein>
    <recommendedName>
        <fullName evidence="1">SHOCT domain-containing protein</fullName>
    </recommendedName>
</protein>
<dbReference type="EMBL" id="MVHF01000001">
    <property type="protein sequence ID" value="ORA40004.1"/>
    <property type="molecule type" value="Genomic_DNA"/>
</dbReference>
<comment type="caution">
    <text evidence="2">The sequence shown here is derived from an EMBL/GenBank/DDBJ whole genome shotgun (WGS) entry which is preliminary data.</text>
</comment>
<dbReference type="AlphaFoldDB" id="A0A1X0BCH9"/>
<gene>
    <name evidence="2" type="ORF">BST13_01190</name>
</gene>
<name>A0A1X0BCH9_9MYCO</name>
<evidence type="ECO:0000259" key="1">
    <source>
        <dbReference type="Pfam" id="PF09851"/>
    </source>
</evidence>
<dbReference type="InterPro" id="IPR018649">
    <property type="entry name" value="SHOCT"/>
</dbReference>
<evidence type="ECO:0000313" key="2">
    <source>
        <dbReference type="EMBL" id="ORA40004.1"/>
    </source>
</evidence>
<sequence>MGLLKTAARAAVASSVHGRVQRRQQQRWAAAIQPVAAEHAVPSAGPAAAPPPPAAATDDLLAALERLGNLRDSGVLTEAEFSAQKARLLG</sequence>
<dbReference type="Pfam" id="PF09851">
    <property type="entry name" value="SHOCT"/>
    <property type="match status" value="1"/>
</dbReference>